<dbReference type="InterPro" id="IPR041662">
    <property type="entry name" value="SusD-like_2"/>
</dbReference>
<protein>
    <recommendedName>
        <fullName evidence="3">SusD/RagB family nutrient-binding outer membrane lipoprotein</fullName>
    </recommendedName>
</protein>
<dbReference type="EMBL" id="BJYV01000021">
    <property type="protein sequence ID" value="GEO23210.1"/>
    <property type="molecule type" value="Genomic_DNA"/>
</dbReference>
<name>A0A512CGN3_9BACT</name>
<gene>
    <name evidence="1" type="ORF">CQA01_37440</name>
</gene>
<keyword evidence="2" id="KW-1185">Reference proteome</keyword>
<dbReference type="InterPro" id="IPR011990">
    <property type="entry name" value="TPR-like_helical_dom_sf"/>
</dbReference>
<evidence type="ECO:0000313" key="1">
    <source>
        <dbReference type="EMBL" id="GEO23210.1"/>
    </source>
</evidence>
<dbReference type="RefSeq" id="WP_020893655.1">
    <property type="nucleotide sequence ID" value="NZ_BJYV01000021.1"/>
</dbReference>
<dbReference type="Proteomes" id="UP000321301">
    <property type="component" value="Unassembled WGS sequence"/>
</dbReference>
<reference evidence="1 2" key="1">
    <citation type="submission" date="2019-07" db="EMBL/GenBank/DDBJ databases">
        <title>Whole genome shotgun sequence of Cyclobacterium qasimii NBRC 106168.</title>
        <authorList>
            <person name="Hosoyama A."/>
            <person name="Uohara A."/>
            <person name="Ohji S."/>
            <person name="Ichikawa N."/>
        </authorList>
    </citation>
    <scope>NUCLEOTIDE SEQUENCE [LARGE SCALE GENOMIC DNA]</scope>
    <source>
        <strain evidence="1 2">NBRC 106168</strain>
    </source>
</reference>
<dbReference type="Pfam" id="PF12771">
    <property type="entry name" value="SusD-like_2"/>
    <property type="match status" value="2"/>
</dbReference>
<organism evidence="1 2">
    <name type="scientific">Cyclobacterium qasimii</name>
    <dbReference type="NCBI Taxonomy" id="1350429"/>
    <lineage>
        <taxon>Bacteria</taxon>
        <taxon>Pseudomonadati</taxon>
        <taxon>Bacteroidota</taxon>
        <taxon>Cytophagia</taxon>
        <taxon>Cytophagales</taxon>
        <taxon>Cyclobacteriaceae</taxon>
        <taxon>Cyclobacterium</taxon>
    </lineage>
</organism>
<evidence type="ECO:0008006" key="3">
    <source>
        <dbReference type="Google" id="ProtNLM"/>
    </source>
</evidence>
<dbReference type="PROSITE" id="PS51257">
    <property type="entry name" value="PROKAR_LIPOPROTEIN"/>
    <property type="match status" value="1"/>
</dbReference>
<sequence>MKNLFKFRQIAVFLLGLILVTGCDDKLSEINTNPYGIDPANANPNLLMPTVLVNSAQSYLGLGFNDLGGAMQYTQKNGWYGGHNNYDWVSTSWAGWYDILRTNDLMITRGEEMDNVFFQGIGLTMKSFAYGNIADLWGDAPYTDALMGDQGSDQFQFPKFDSQEVIYDGIIADLNQAATLLASASTESVTAGNDLIYGANVDSWRRFTNSLLLRYYMRLSEKKPDVAKAGIEAIYSSGIYIQDPSQDANLDYTGGSNDIWITRHVRLDPDDFQRYQACQTFIDQLTMTEDPRLPVWFDSVRVQWVEDASLDVAAESFIRADGEPIESIYTFDQFEEEYADVKFTRHFNPNMADYNTDLYVGLPASILTPESYNGNPIPGQGTQNLHVSQLDEIYSTAGSAGDILKARILSASEVSFIFAEAAMKGWNVGDAEMHYNMGIEQSLEVWGKADMYDDFIAQSGVMFNSTIEQIITQKWVANWSNGTEAFADYRRTGFPDLTAGPLSPQPEVAIRFQYGNDEYNNNSANLDAALNNIEITEFSGNFGADSQWSKPWLYQGTNIPF</sequence>
<evidence type="ECO:0000313" key="2">
    <source>
        <dbReference type="Proteomes" id="UP000321301"/>
    </source>
</evidence>
<accession>A0A512CGN3</accession>
<proteinExistence type="predicted"/>
<dbReference type="Gene3D" id="1.25.40.390">
    <property type="match status" value="2"/>
</dbReference>
<dbReference type="SUPFAM" id="SSF48452">
    <property type="entry name" value="TPR-like"/>
    <property type="match status" value="1"/>
</dbReference>
<dbReference type="AlphaFoldDB" id="A0A512CGN3"/>
<comment type="caution">
    <text evidence="1">The sequence shown here is derived from an EMBL/GenBank/DDBJ whole genome shotgun (WGS) entry which is preliminary data.</text>
</comment>